<accession>A0A948RYN5</accession>
<feature type="binding site" evidence="1">
    <location>
        <position position="222"/>
    </location>
    <ligand>
        <name>[2Fe-2S] cluster</name>
        <dbReference type="ChEBI" id="CHEBI:190135"/>
    </ligand>
</feature>
<keyword evidence="1" id="KW-0479">Metal-binding</keyword>
<dbReference type="GO" id="GO:0050660">
    <property type="term" value="F:flavin adenine dinucleotide binding"/>
    <property type="evidence" value="ECO:0007669"/>
    <property type="project" value="InterPro"/>
</dbReference>
<feature type="domain" description="FAD-binding FR-type" evidence="2">
    <location>
        <begin position="1"/>
        <end position="95"/>
    </location>
</feature>
<protein>
    <submittedName>
        <fullName evidence="3">Sulfide/dihydroorotate dehydrogenase-like FAD/NAD-binding protein</fullName>
    </submittedName>
</protein>
<dbReference type="InterPro" id="IPR017927">
    <property type="entry name" value="FAD-bd_FR_type"/>
</dbReference>
<dbReference type="SUPFAM" id="SSF52343">
    <property type="entry name" value="Ferredoxin reductase-like, C-terminal NADP-linked domain"/>
    <property type="match status" value="1"/>
</dbReference>
<evidence type="ECO:0000313" key="3">
    <source>
        <dbReference type="EMBL" id="MBU2691542.1"/>
    </source>
</evidence>
<dbReference type="Gene3D" id="3.40.50.80">
    <property type="entry name" value="Nucleotide-binding domain of ferredoxin-NADP reductase (FNR) module"/>
    <property type="match status" value="1"/>
</dbReference>
<evidence type="ECO:0000313" key="4">
    <source>
        <dbReference type="Proteomes" id="UP000777784"/>
    </source>
</evidence>
<dbReference type="CDD" id="cd06219">
    <property type="entry name" value="DHOD_e_trans_like1"/>
    <property type="match status" value="1"/>
</dbReference>
<feature type="binding site" evidence="1">
    <location>
        <position position="237"/>
    </location>
    <ligand>
        <name>[2Fe-2S] cluster</name>
        <dbReference type="ChEBI" id="CHEBI:190135"/>
    </ligand>
</feature>
<feature type="binding site" evidence="1">
    <location>
        <position position="225"/>
    </location>
    <ligand>
        <name>[2Fe-2S] cluster</name>
        <dbReference type="ChEBI" id="CHEBI:190135"/>
    </ligand>
</feature>
<dbReference type="InterPro" id="IPR019480">
    <property type="entry name" value="Dihydroorotate_DH_Fe-S-bd"/>
</dbReference>
<dbReference type="EMBL" id="JAHJDP010000065">
    <property type="protein sequence ID" value="MBU2691542.1"/>
    <property type="molecule type" value="Genomic_DNA"/>
</dbReference>
<dbReference type="Pfam" id="PF10418">
    <property type="entry name" value="DHODB_Fe-S_bind"/>
    <property type="match status" value="1"/>
</dbReference>
<dbReference type="Proteomes" id="UP000777784">
    <property type="component" value="Unassembled WGS sequence"/>
</dbReference>
<dbReference type="AlphaFoldDB" id="A0A948RYN5"/>
<dbReference type="NCBIfam" id="NF004862">
    <property type="entry name" value="PRK06222.1"/>
    <property type="match status" value="1"/>
</dbReference>
<dbReference type="SUPFAM" id="SSF63380">
    <property type="entry name" value="Riboflavin synthase domain-like"/>
    <property type="match status" value="1"/>
</dbReference>
<dbReference type="PROSITE" id="PS51384">
    <property type="entry name" value="FAD_FR"/>
    <property type="match status" value="1"/>
</dbReference>
<sequence>MAYKVIERRMIVPNIHELVIEASAGGLVKPGQFVIVRPDEKGERIPLSVSDFDPTRGVVTCFFQEVGETTSKLALLKAGDTIPTFVGPLGEASEIAHFGTVLLIGGCFGIGSIYPIAKAMKAAGNTVHVLIEARSSFLLYWEDRFEELVDGFHVITRDGTKGYKGHISKLPQILKNEELKPDRVIVNGCTFLMKRASDMTRELQIHTMVNMNPIMIDGTGMCGVCRLTVGGQTKFACVDGPDFDGHLVDWKEFLMRRKTYYEEEVTPLRKSGVGTEFHLSGKHKHKCLEKN</sequence>
<dbReference type="PIRSF" id="PIRSF006816">
    <property type="entry name" value="Cyc3_hyd_g"/>
    <property type="match status" value="1"/>
</dbReference>
<proteinExistence type="predicted"/>
<keyword evidence="1" id="KW-0408">Iron</keyword>
<dbReference type="InterPro" id="IPR039261">
    <property type="entry name" value="FNR_nucleotide-bd"/>
</dbReference>
<comment type="caution">
    <text evidence="3">The sequence shown here is derived from an EMBL/GenBank/DDBJ whole genome shotgun (WGS) entry which is preliminary data.</text>
</comment>
<dbReference type="GO" id="GO:0016491">
    <property type="term" value="F:oxidoreductase activity"/>
    <property type="evidence" value="ECO:0007669"/>
    <property type="project" value="InterPro"/>
</dbReference>
<organism evidence="3 4">
    <name type="scientific">Eiseniibacteriota bacterium</name>
    <dbReference type="NCBI Taxonomy" id="2212470"/>
    <lineage>
        <taxon>Bacteria</taxon>
        <taxon>Candidatus Eiseniibacteriota</taxon>
    </lineage>
</organism>
<dbReference type="InterPro" id="IPR012165">
    <property type="entry name" value="Cyt_c3_hydrogenase_gsu"/>
</dbReference>
<evidence type="ECO:0000259" key="2">
    <source>
        <dbReference type="PROSITE" id="PS51384"/>
    </source>
</evidence>
<dbReference type="GO" id="GO:0046872">
    <property type="term" value="F:metal ion binding"/>
    <property type="evidence" value="ECO:0007669"/>
    <property type="project" value="UniProtKB-KW"/>
</dbReference>
<comment type="cofactor">
    <cofactor evidence="1">
        <name>[2Fe-2S] cluster</name>
        <dbReference type="ChEBI" id="CHEBI:190135"/>
    </cofactor>
    <text evidence="1">Binds 1 [2Fe-2S] cluster per subunit.</text>
</comment>
<dbReference type="PANTHER" id="PTHR43513:SF3">
    <property type="entry name" value="DIHYDROOROTATE DEHYDROGENASE B (NAD(+)), ELECTRON TRANSFER SUBUNIT-RELATED"/>
    <property type="match status" value="1"/>
</dbReference>
<dbReference type="PANTHER" id="PTHR43513">
    <property type="entry name" value="DIHYDROOROTATE DEHYDROGENASE B (NAD(+)), ELECTRON TRANSFER SUBUNIT"/>
    <property type="match status" value="1"/>
</dbReference>
<dbReference type="InterPro" id="IPR017938">
    <property type="entry name" value="Riboflavin_synthase-like_b-brl"/>
</dbReference>
<dbReference type="GO" id="GO:0006221">
    <property type="term" value="P:pyrimidine nucleotide biosynthetic process"/>
    <property type="evidence" value="ECO:0007669"/>
    <property type="project" value="InterPro"/>
</dbReference>
<evidence type="ECO:0000256" key="1">
    <source>
        <dbReference type="PIRSR" id="PIRSR006816-2"/>
    </source>
</evidence>
<dbReference type="GO" id="GO:0051537">
    <property type="term" value="F:2 iron, 2 sulfur cluster binding"/>
    <property type="evidence" value="ECO:0007669"/>
    <property type="project" value="UniProtKB-KW"/>
</dbReference>
<keyword evidence="1" id="KW-0411">Iron-sulfur</keyword>
<reference evidence="3" key="1">
    <citation type="submission" date="2021-05" db="EMBL/GenBank/DDBJ databases">
        <title>Energy efficiency and biological interactions define the core microbiome of deep oligotrophic groundwater.</title>
        <authorList>
            <person name="Mehrshad M."/>
            <person name="Lopez-Fernandez M."/>
            <person name="Bell E."/>
            <person name="Bernier-Latmani R."/>
            <person name="Bertilsson S."/>
            <person name="Dopson M."/>
        </authorList>
    </citation>
    <scope>NUCLEOTIDE SEQUENCE</scope>
    <source>
        <strain evidence="3">Modern_marine.mb.64</strain>
    </source>
</reference>
<dbReference type="Gene3D" id="2.40.30.10">
    <property type="entry name" value="Translation factors"/>
    <property type="match status" value="1"/>
</dbReference>
<keyword evidence="1" id="KW-0001">2Fe-2S</keyword>
<gene>
    <name evidence="3" type="ORF">KJ970_11500</name>
</gene>
<dbReference type="InterPro" id="IPR050353">
    <property type="entry name" value="PyrK_electron_transfer"/>
</dbReference>
<name>A0A948RYN5_UNCEI</name>